<keyword evidence="2" id="KW-1185">Reference proteome</keyword>
<gene>
    <name evidence="1" type="ORF">ARMSODRAFT_372155</name>
</gene>
<dbReference type="Proteomes" id="UP000218334">
    <property type="component" value="Unassembled WGS sequence"/>
</dbReference>
<accession>A0A2H3BBA2</accession>
<evidence type="ECO:0000313" key="1">
    <source>
        <dbReference type="EMBL" id="PBK66184.1"/>
    </source>
</evidence>
<protein>
    <submittedName>
        <fullName evidence="1">Uncharacterized protein</fullName>
    </submittedName>
</protein>
<reference evidence="2" key="1">
    <citation type="journal article" date="2017" name="Nat. Ecol. Evol.">
        <title>Genome expansion and lineage-specific genetic innovations in the forest pathogenic fungi Armillaria.</title>
        <authorList>
            <person name="Sipos G."/>
            <person name="Prasanna A.N."/>
            <person name="Walter M.C."/>
            <person name="O'Connor E."/>
            <person name="Balint B."/>
            <person name="Krizsan K."/>
            <person name="Kiss B."/>
            <person name="Hess J."/>
            <person name="Varga T."/>
            <person name="Slot J."/>
            <person name="Riley R."/>
            <person name="Boka B."/>
            <person name="Rigling D."/>
            <person name="Barry K."/>
            <person name="Lee J."/>
            <person name="Mihaltcheva S."/>
            <person name="LaButti K."/>
            <person name="Lipzen A."/>
            <person name="Waldron R."/>
            <person name="Moloney N.M."/>
            <person name="Sperisen C."/>
            <person name="Kredics L."/>
            <person name="Vagvoelgyi C."/>
            <person name="Patrignani A."/>
            <person name="Fitzpatrick D."/>
            <person name="Nagy I."/>
            <person name="Doyle S."/>
            <person name="Anderson J.B."/>
            <person name="Grigoriev I.V."/>
            <person name="Gueldener U."/>
            <person name="Muensterkoetter M."/>
            <person name="Nagy L.G."/>
        </authorList>
    </citation>
    <scope>NUCLEOTIDE SEQUENCE [LARGE SCALE GENOMIC DNA]</scope>
    <source>
        <strain evidence="2">28-4</strain>
    </source>
</reference>
<dbReference type="STRING" id="1076256.A0A2H3BBA2"/>
<dbReference type="EMBL" id="KZ293442">
    <property type="protein sequence ID" value="PBK66184.1"/>
    <property type="molecule type" value="Genomic_DNA"/>
</dbReference>
<name>A0A2H3BBA2_9AGAR</name>
<evidence type="ECO:0000313" key="2">
    <source>
        <dbReference type="Proteomes" id="UP000218334"/>
    </source>
</evidence>
<sequence>MLVELGVDAYHSLFECHFFLWVEIFCVFLPTGRNPYHGKSEFGNLQSALLKIISQVNAEVTDQSLRTCVYHAFLLLERTIGLGTSVYKGISLSPSDNLICRDQKGCGIDAPFDKEHLLAVIPWSTHDYSQSLSVFQGSQYIQSECIATTITHPGQHPNRSVLFDVDTGRIAELTSASMLCFPDVQSLPSLRCDYKEMDASVQIIRLVPWQFLGEFRSPYLTGTQYKVTKRHDSLDNNQGHYTNSMFISIINTQTLHCNNYRVHGWQHHCCSVV</sequence>
<organism evidence="1 2">
    <name type="scientific">Armillaria solidipes</name>
    <dbReference type="NCBI Taxonomy" id="1076256"/>
    <lineage>
        <taxon>Eukaryota</taxon>
        <taxon>Fungi</taxon>
        <taxon>Dikarya</taxon>
        <taxon>Basidiomycota</taxon>
        <taxon>Agaricomycotina</taxon>
        <taxon>Agaricomycetes</taxon>
        <taxon>Agaricomycetidae</taxon>
        <taxon>Agaricales</taxon>
        <taxon>Marasmiineae</taxon>
        <taxon>Physalacriaceae</taxon>
        <taxon>Armillaria</taxon>
    </lineage>
</organism>
<dbReference type="AlphaFoldDB" id="A0A2H3BBA2"/>
<proteinExistence type="predicted"/>